<dbReference type="AlphaFoldDB" id="A0A024K1L5"/>
<gene>
    <name evidence="2" type="ORF">BN973_04356</name>
</gene>
<name>A0A024K1L5_9MYCO</name>
<dbReference type="RefSeq" id="WP_139830376.1">
    <property type="nucleotide sequence ID" value="NZ_HG964446.1"/>
</dbReference>
<feature type="chain" id="PRO_5039426569" description="Lipoprotein" evidence="1">
    <location>
        <begin position="26"/>
        <end position="207"/>
    </location>
</feature>
<evidence type="ECO:0008006" key="3">
    <source>
        <dbReference type="Google" id="ProtNLM"/>
    </source>
</evidence>
<dbReference type="PROSITE" id="PS51257">
    <property type="entry name" value="PROKAR_LIPOPROTEIN"/>
    <property type="match status" value="1"/>
</dbReference>
<dbReference type="eggNOG" id="ENOG5030PGP">
    <property type="taxonomic scope" value="Bacteria"/>
</dbReference>
<dbReference type="Proteomes" id="UP000028880">
    <property type="component" value="Unassembled WGS sequence"/>
</dbReference>
<accession>A0A024K1L5</accession>
<evidence type="ECO:0000313" key="2">
    <source>
        <dbReference type="EMBL" id="CDO89965.1"/>
    </source>
</evidence>
<proteinExistence type="predicted"/>
<dbReference type="EMBL" id="HG964446">
    <property type="protein sequence ID" value="CDO89965.1"/>
    <property type="molecule type" value="Genomic_DNA"/>
</dbReference>
<reference evidence="2" key="1">
    <citation type="journal article" date="2014" name="Genome Announc.">
        <title>Draft Genome Sequence of Mycobacterium triplex DSM 44626.</title>
        <authorList>
            <person name="Sassi M."/>
            <person name="Croce O."/>
            <person name="Robert C."/>
            <person name="Raoult D."/>
            <person name="Drancourt M."/>
        </authorList>
    </citation>
    <scope>NUCLEOTIDE SEQUENCE [LARGE SCALE GENOMIC DNA]</scope>
    <source>
        <strain evidence="2">DSM 44626</strain>
    </source>
</reference>
<dbReference type="HOGENOM" id="CLU_1325167_0_0_11"/>
<reference evidence="2" key="2">
    <citation type="submission" date="2014-04" db="EMBL/GenBank/DDBJ databases">
        <authorList>
            <person name="Xu Y.W."/>
            <person name="Yang Q."/>
        </authorList>
    </citation>
    <scope>NUCLEOTIDE SEQUENCE</scope>
    <source>
        <strain evidence="2">DSM 44626</strain>
    </source>
</reference>
<protein>
    <recommendedName>
        <fullName evidence="3">Lipoprotein</fullName>
    </recommendedName>
</protein>
<dbReference type="OrthoDB" id="4713150at2"/>
<sequence precursor="true">MSSPRLRSIAPLVAIVALIAGTTVAACGRGQGAPAAEYAVYAEYSLSNKPMVAGWNARVFNKKEVQEGENIGLDDRTGVVTLRAGLYHITAMSLVNSYDVANPTSIPTLSTPPAGYARLRYLEDALSPDVVPTIDVLNANNAKALSIGTGSDANALPSFMETFLRVQDKASLVVEHQVGNDVKGLYLQVNANGSIWHVNARISIQRL</sequence>
<evidence type="ECO:0000256" key="1">
    <source>
        <dbReference type="SAM" id="SignalP"/>
    </source>
</evidence>
<organism evidence="2">
    <name type="scientific">Mycobacterium triplex</name>
    <dbReference type="NCBI Taxonomy" id="47839"/>
    <lineage>
        <taxon>Bacteria</taxon>
        <taxon>Bacillati</taxon>
        <taxon>Actinomycetota</taxon>
        <taxon>Actinomycetes</taxon>
        <taxon>Mycobacteriales</taxon>
        <taxon>Mycobacteriaceae</taxon>
        <taxon>Mycobacterium</taxon>
        <taxon>Mycobacterium simiae complex</taxon>
    </lineage>
</organism>
<feature type="signal peptide" evidence="1">
    <location>
        <begin position="1"/>
        <end position="25"/>
    </location>
</feature>
<keyword evidence="1" id="KW-0732">Signal</keyword>